<reference evidence="1" key="1">
    <citation type="journal article" date="2021" name="PeerJ">
        <title>Extensive microbial diversity within the chicken gut microbiome revealed by metagenomics and culture.</title>
        <authorList>
            <person name="Gilroy R."/>
            <person name="Ravi A."/>
            <person name="Getino M."/>
            <person name="Pursley I."/>
            <person name="Horton D.L."/>
            <person name="Alikhan N.F."/>
            <person name="Baker D."/>
            <person name="Gharbi K."/>
            <person name="Hall N."/>
            <person name="Watson M."/>
            <person name="Adriaenssens E.M."/>
            <person name="Foster-Nyarko E."/>
            <person name="Jarju S."/>
            <person name="Secka A."/>
            <person name="Antonio M."/>
            <person name="Oren A."/>
            <person name="Chaudhuri R.R."/>
            <person name="La Ragione R."/>
            <person name="Hildebrand F."/>
            <person name="Pallen M.J."/>
        </authorList>
    </citation>
    <scope>NUCLEOTIDE SEQUENCE</scope>
    <source>
        <strain evidence="1">ChiHejej3B27-3195</strain>
    </source>
</reference>
<protein>
    <submittedName>
        <fullName evidence="1">Uncharacterized protein</fullName>
    </submittedName>
</protein>
<evidence type="ECO:0000313" key="2">
    <source>
        <dbReference type="Proteomes" id="UP000824151"/>
    </source>
</evidence>
<dbReference type="EMBL" id="DXGD01000379">
    <property type="protein sequence ID" value="HIX00516.1"/>
    <property type="molecule type" value="Genomic_DNA"/>
</dbReference>
<reference evidence="1" key="2">
    <citation type="submission" date="2021-04" db="EMBL/GenBank/DDBJ databases">
        <authorList>
            <person name="Gilroy R."/>
        </authorList>
    </citation>
    <scope>NUCLEOTIDE SEQUENCE</scope>
    <source>
        <strain evidence="1">ChiHejej3B27-3195</strain>
    </source>
</reference>
<name>A0A9D1UU97_9MICC</name>
<sequence>MTTISDTDVLLITLCGELELGQALVEQIRRGEIEPESAFGCFYGTVRAFSPWATTDVLRSLNDGVWCFDESLTGPRMAGDLAWFQVGADAVRPSGVSLPLLVHAGARSVDQLGHWEFGGLRVYCPRAIPTVDAFAIQECLDQFRIATSLRVPKEVEVTVRHSTSHAQWAEGLGAWAEYTSIEPFVLSEIRGTTRHEERAGTVAGDFTSRYQSSAVFSVPQWSPDSAVLLLQLIREATRRILRDDAVEVDIMRV</sequence>
<gene>
    <name evidence="1" type="ORF">H9871_10285</name>
</gene>
<accession>A0A9D1UU97</accession>
<evidence type="ECO:0000313" key="1">
    <source>
        <dbReference type="EMBL" id="HIX00516.1"/>
    </source>
</evidence>
<dbReference type="AlphaFoldDB" id="A0A9D1UU97"/>
<proteinExistence type="predicted"/>
<dbReference type="Proteomes" id="UP000824151">
    <property type="component" value="Unassembled WGS sequence"/>
</dbReference>
<organism evidence="1 2">
    <name type="scientific">Candidatus Nesterenkonia stercoripullorum</name>
    <dbReference type="NCBI Taxonomy" id="2838701"/>
    <lineage>
        <taxon>Bacteria</taxon>
        <taxon>Bacillati</taxon>
        <taxon>Actinomycetota</taxon>
        <taxon>Actinomycetes</taxon>
        <taxon>Micrococcales</taxon>
        <taxon>Micrococcaceae</taxon>
        <taxon>Nesterenkonia</taxon>
    </lineage>
</organism>
<comment type="caution">
    <text evidence="1">The sequence shown here is derived from an EMBL/GenBank/DDBJ whole genome shotgun (WGS) entry which is preliminary data.</text>
</comment>